<dbReference type="RefSeq" id="WP_054785523.1">
    <property type="nucleotide sequence ID" value="NZ_FPBD01000004.1"/>
</dbReference>
<dbReference type="Proteomes" id="UP000183371">
    <property type="component" value="Unassembled WGS sequence"/>
</dbReference>
<keyword evidence="3" id="KW-1185">Reference proteome</keyword>
<dbReference type="GO" id="GO:0032259">
    <property type="term" value="P:methylation"/>
    <property type="evidence" value="ECO:0007669"/>
    <property type="project" value="UniProtKB-KW"/>
</dbReference>
<dbReference type="CDD" id="cd02440">
    <property type="entry name" value="AdoMet_MTases"/>
    <property type="match status" value="1"/>
</dbReference>
<dbReference type="SUPFAM" id="SSF53335">
    <property type="entry name" value="S-adenosyl-L-methionine-dependent methyltransferases"/>
    <property type="match status" value="1"/>
</dbReference>
<keyword evidence="2" id="KW-0489">Methyltransferase</keyword>
<evidence type="ECO:0000313" key="3">
    <source>
        <dbReference type="Proteomes" id="UP000183371"/>
    </source>
</evidence>
<reference evidence="3" key="1">
    <citation type="submission" date="2016-10" db="EMBL/GenBank/DDBJ databases">
        <authorList>
            <person name="Varghese N."/>
            <person name="Submissions S."/>
        </authorList>
    </citation>
    <scope>NUCLEOTIDE SEQUENCE [LARGE SCALE GENOMIC DNA]</scope>
    <source>
        <strain evidence="3">DSM 17465</strain>
    </source>
</reference>
<dbReference type="Gene3D" id="1.25.40.10">
    <property type="entry name" value="Tetratricopeptide repeat domain"/>
    <property type="match status" value="1"/>
</dbReference>
<dbReference type="InterPro" id="IPR011990">
    <property type="entry name" value="TPR-like_helical_dom_sf"/>
</dbReference>
<dbReference type="GO" id="GO:0008168">
    <property type="term" value="F:methyltransferase activity"/>
    <property type="evidence" value="ECO:0007669"/>
    <property type="project" value="UniProtKB-KW"/>
</dbReference>
<evidence type="ECO:0000256" key="1">
    <source>
        <dbReference type="SAM" id="Coils"/>
    </source>
</evidence>
<keyword evidence="2" id="KW-0808">Transferase</keyword>
<keyword evidence="1" id="KW-0175">Coiled coil</keyword>
<feature type="coiled-coil region" evidence="1">
    <location>
        <begin position="84"/>
        <end position="111"/>
    </location>
</feature>
<dbReference type="SUPFAM" id="SSF48452">
    <property type="entry name" value="TPR-like"/>
    <property type="match status" value="1"/>
</dbReference>
<dbReference type="EMBL" id="FPBD01000004">
    <property type="protein sequence ID" value="SFT91197.1"/>
    <property type="molecule type" value="Genomic_DNA"/>
</dbReference>
<evidence type="ECO:0000313" key="2">
    <source>
        <dbReference type="EMBL" id="SFT91197.1"/>
    </source>
</evidence>
<name>A0A1I7BVJ7_9HYPH</name>
<organism evidence="2 3">
    <name type="scientific">Pseudovibrio denitrificans</name>
    <dbReference type="NCBI Taxonomy" id="258256"/>
    <lineage>
        <taxon>Bacteria</taxon>
        <taxon>Pseudomonadati</taxon>
        <taxon>Pseudomonadota</taxon>
        <taxon>Alphaproteobacteria</taxon>
        <taxon>Hyphomicrobiales</taxon>
        <taxon>Stappiaceae</taxon>
        <taxon>Pseudovibrio</taxon>
    </lineage>
</organism>
<dbReference type="Gene3D" id="3.40.50.150">
    <property type="entry name" value="Vaccinia Virus protein VP39"/>
    <property type="match status" value="1"/>
</dbReference>
<dbReference type="InterPro" id="IPR029063">
    <property type="entry name" value="SAM-dependent_MTases_sf"/>
</dbReference>
<dbReference type="Pfam" id="PF13489">
    <property type="entry name" value="Methyltransf_23"/>
    <property type="match status" value="1"/>
</dbReference>
<accession>A0A1I7BVJ7</accession>
<dbReference type="AlphaFoldDB" id="A0A1I7BVJ7"/>
<protein>
    <submittedName>
        <fullName evidence="2">Methyltransferase domain-containing protein</fullName>
    </submittedName>
</protein>
<proteinExistence type="predicted"/>
<sequence length="444" mass="50322">MTVKVTASLDNFELGKKAALDGDIDKAREFLRPIADATPYHPAAFFLCQVESKKGILDNCDRYCLTFLSRHPQHPGMRTIAALLHIAKGDIERAENELKIALNTNPKHQRALKVLQQVSYLRGQEEARDALNIISAVQSSKLSRVKAAQRLKKIDLTIDWDNQELQAKVAFFHNSSNVKRALKNFDPELVEKAVELGYCTWPKKIQSYIKGKTVLDVGCGFGGYAFGYLCAGAKSYTGIDPAMSLSEKKMRNKRIRQWVEVPKSAQEIASTIEGIELLQTSTHELLGKNTYDVICLHNVTEHLSDIRNIFSDISKLLSKNGKLIYLHHNFYGWSGHHMAPHNPSVLDTNNPEHLKFCDWNHINIVEELPADHYLHTNLNQLRIGELQKLTHEFFKIKTWELRPSPDNVLKRLTPDIIGKIQNILPDITIEELETNAVFCIATGR</sequence>
<gene>
    <name evidence="2" type="ORF">SAMN05444141_104390</name>
</gene>